<dbReference type="CDD" id="cd01541">
    <property type="entry name" value="PBP1_AraR"/>
    <property type="match status" value="1"/>
</dbReference>
<reference evidence="5" key="1">
    <citation type="journal article" date="2021" name="PeerJ">
        <title>Extensive microbial diversity within the chicken gut microbiome revealed by metagenomics and culture.</title>
        <authorList>
            <person name="Gilroy R."/>
            <person name="Ravi A."/>
            <person name="Getino M."/>
            <person name="Pursley I."/>
            <person name="Horton D.L."/>
            <person name="Alikhan N.F."/>
            <person name="Baker D."/>
            <person name="Gharbi K."/>
            <person name="Hall N."/>
            <person name="Watson M."/>
            <person name="Adriaenssens E.M."/>
            <person name="Foster-Nyarko E."/>
            <person name="Jarju S."/>
            <person name="Secka A."/>
            <person name="Antonio M."/>
            <person name="Oren A."/>
            <person name="Chaudhuri R.R."/>
            <person name="La Ragione R."/>
            <person name="Hildebrand F."/>
            <person name="Pallen M.J."/>
        </authorList>
    </citation>
    <scope>NUCLEOTIDE SEQUENCE</scope>
    <source>
        <strain evidence="5">ChiBcolR8-3208</strain>
    </source>
</reference>
<dbReference type="Gene3D" id="3.40.50.2300">
    <property type="match status" value="2"/>
</dbReference>
<dbReference type="GO" id="GO:0000976">
    <property type="term" value="F:transcription cis-regulatory region binding"/>
    <property type="evidence" value="ECO:0007669"/>
    <property type="project" value="TreeGrafter"/>
</dbReference>
<dbReference type="CDD" id="cd07377">
    <property type="entry name" value="WHTH_GntR"/>
    <property type="match status" value="1"/>
</dbReference>
<dbReference type="InterPro" id="IPR028082">
    <property type="entry name" value="Peripla_BP_I"/>
</dbReference>
<organism evidence="5 6">
    <name type="scientific">Candidatus Acutalibacter ornithocaccae</name>
    <dbReference type="NCBI Taxonomy" id="2838416"/>
    <lineage>
        <taxon>Bacteria</taxon>
        <taxon>Bacillati</taxon>
        <taxon>Bacillota</taxon>
        <taxon>Clostridia</taxon>
        <taxon>Eubacteriales</taxon>
        <taxon>Acutalibacteraceae</taxon>
        <taxon>Acutalibacter</taxon>
    </lineage>
</organism>
<accession>A0A9D2LZM3</accession>
<evidence type="ECO:0000256" key="2">
    <source>
        <dbReference type="ARBA" id="ARBA00023125"/>
    </source>
</evidence>
<dbReference type="SUPFAM" id="SSF46785">
    <property type="entry name" value="Winged helix' DNA-binding domain"/>
    <property type="match status" value="1"/>
</dbReference>
<dbReference type="Gene3D" id="1.10.10.10">
    <property type="entry name" value="Winged helix-like DNA-binding domain superfamily/Winged helix DNA-binding domain"/>
    <property type="match status" value="1"/>
</dbReference>
<dbReference type="PROSITE" id="PS50949">
    <property type="entry name" value="HTH_GNTR"/>
    <property type="match status" value="1"/>
</dbReference>
<dbReference type="Proteomes" id="UP000824214">
    <property type="component" value="Unassembled WGS sequence"/>
</dbReference>
<dbReference type="GO" id="GO:0003700">
    <property type="term" value="F:DNA-binding transcription factor activity"/>
    <property type="evidence" value="ECO:0007669"/>
    <property type="project" value="InterPro"/>
</dbReference>
<dbReference type="Pfam" id="PF13377">
    <property type="entry name" value="Peripla_BP_3"/>
    <property type="match status" value="1"/>
</dbReference>
<dbReference type="SUPFAM" id="SSF53822">
    <property type="entry name" value="Periplasmic binding protein-like I"/>
    <property type="match status" value="1"/>
</dbReference>
<dbReference type="SMART" id="SM00345">
    <property type="entry name" value="HTH_GNTR"/>
    <property type="match status" value="1"/>
</dbReference>
<feature type="domain" description="HTH gntR-type" evidence="4">
    <location>
        <begin position="4"/>
        <end position="72"/>
    </location>
</feature>
<dbReference type="PANTHER" id="PTHR30146">
    <property type="entry name" value="LACI-RELATED TRANSCRIPTIONAL REPRESSOR"/>
    <property type="match status" value="1"/>
</dbReference>
<dbReference type="InterPro" id="IPR033532">
    <property type="entry name" value="AraR_ligand_bind_dom"/>
</dbReference>
<comment type="caution">
    <text evidence="5">The sequence shown here is derived from an EMBL/GenBank/DDBJ whole genome shotgun (WGS) entry which is preliminary data.</text>
</comment>
<evidence type="ECO:0000256" key="1">
    <source>
        <dbReference type="ARBA" id="ARBA00023015"/>
    </source>
</evidence>
<name>A0A9D2LZM3_9FIRM</name>
<evidence type="ECO:0000313" key="6">
    <source>
        <dbReference type="Proteomes" id="UP000824214"/>
    </source>
</evidence>
<evidence type="ECO:0000256" key="3">
    <source>
        <dbReference type="ARBA" id="ARBA00023163"/>
    </source>
</evidence>
<evidence type="ECO:0000313" key="5">
    <source>
        <dbReference type="EMBL" id="HJB38086.1"/>
    </source>
</evidence>
<dbReference type="Pfam" id="PF00392">
    <property type="entry name" value="GntR"/>
    <property type="match status" value="1"/>
</dbReference>
<keyword evidence="2" id="KW-0238">DNA-binding</keyword>
<dbReference type="InterPro" id="IPR000524">
    <property type="entry name" value="Tscrpt_reg_HTH_GntR"/>
</dbReference>
<dbReference type="PANTHER" id="PTHR30146:SF150">
    <property type="entry name" value="ARABINOSE METABOLISM TRANSCRIPTIONAL REPRESSOR"/>
    <property type="match status" value="1"/>
</dbReference>
<proteinExistence type="predicted"/>
<dbReference type="AlphaFoldDB" id="A0A9D2LZM3"/>
<dbReference type="InterPro" id="IPR036390">
    <property type="entry name" value="WH_DNA-bd_sf"/>
</dbReference>
<keyword evidence="3" id="KW-0804">Transcription</keyword>
<dbReference type="PRINTS" id="PR00035">
    <property type="entry name" value="HTHGNTR"/>
</dbReference>
<evidence type="ECO:0000259" key="4">
    <source>
        <dbReference type="PROSITE" id="PS50949"/>
    </source>
</evidence>
<dbReference type="EMBL" id="DWXZ01000181">
    <property type="protein sequence ID" value="HJB38086.1"/>
    <property type="molecule type" value="Genomic_DNA"/>
</dbReference>
<dbReference type="InterPro" id="IPR046335">
    <property type="entry name" value="LacI/GalR-like_sensor"/>
</dbReference>
<sequence length="356" mass="40271">MKEKAKYIHLFEELKRRILQGEYQNGQRLPGENEMAGEFAMSRQTVRQALSLLEQEGFIQRRQGSGTYVRRVERRRERSWNVGVMATYISEYIFPSILRGIEGELSEEGFFPLLSATKNRVDNERRILEDYMEKRVDGLIVEGTKSALPNPNLHLYEKLKEMGIPVVFFNSYYPALQGCVSVTMDDRQGGIDAVEYLVARGHRRIGGIFKSDDMQGLARYEGYTRGLLRHGITLQDQWVTWFNSESRDNLLTDEYGVSRLLGKIASCTAVVCYNDAVAVKLEKAFAAHGVRVPQDKAIISFDNSQLGELASVGLTSFDHPKESLGACAARKLISMMSGREETSTVMDWGLAERNSV</sequence>
<protein>
    <submittedName>
        <fullName evidence="5">GntR family transcriptional regulator</fullName>
    </submittedName>
</protein>
<gene>
    <name evidence="5" type="ORF">H9942_08480</name>
</gene>
<reference evidence="5" key="2">
    <citation type="submission" date="2021-04" db="EMBL/GenBank/DDBJ databases">
        <authorList>
            <person name="Gilroy R."/>
        </authorList>
    </citation>
    <scope>NUCLEOTIDE SEQUENCE</scope>
    <source>
        <strain evidence="5">ChiBcolR8-3208</strain>
    </source>
</reference>
<dbReference type="InterPro" id="IPR036388">
    <property type="entry name" value="WH-like_DNA-bd_sf"/>
</dbReference>
<keyword evidence="1" id="KW-0805">Transcription regulation</keyword>